<organism evidence="3 4">
    <name type="scientific">Pyricularia oryzae</name>
    <name type="common">Rice blast fungus</name>
    <name type="synonym">Magnaporthe oryzae</name>
    <dbReference type="NCBI Taxonomy" id="318829"/>
    <lineage>
        <taxon>Eukaryota</taxon>
        <taxon>Fungi</taxon>
        <taxon>Dikarya</taxon>
        <taxon>Ascomycota</taxon>
        <taxon>Pezizomycotina</taxon>
        <taxon>Sordariomycetes</taxon>
        <taxon>Sordariomycetidae</taxon>
        <taxon>Magnaporthales</taxon>
        <taxon>Pyriculariaceae</taxon>
        <taxon>Pyricularia</taxon>
    </lineage>
</organism>
<dbReference type="EMBL" id="CP034204">
    <property type="protein sequence ID" value="QBZ54075.1"/>
    <property type="molecule type" value="Genomic_DNA"/>
</dbReference>
<dbReference type="InterPro" id="IPR025676">
    <property type="entry name" value="Clr5_dom"/>
</dbReference>
<dbReference type="OMA" id="RAFMLIV"/>
<evidence type="ECO:0000256" key="1">
    <source>
        <dbReference type="SAM" id="MobiDB-lite"/>
    </source>
</evidence>
<evidence type="ECO:0000313" key="3">
    <source>
        <dbReference type="EMBL" id="QBZ54075.1"/>
    </source>
</evidence>
<dbReference type="AlphaFoldDB" id="A0A4V1C4U2"/>
<protein>
    <recommendedName>
        <fullName evidence="2">Clr5 domain-containing protein</fullName>
    </recommendedName>
</protein>
<dbReference type="SMR" id="A0A4V1C4U2"/>
<feature type="region of interest" description="Disordered" evidence="1">
    <location>
        <begin position="31"/>
        <end position="51"/>
    </location>
</feature>
<dbReference type="Pfam" id="PF14420">
    <property type="entry name" value="Clr5"/>
    <property type="match status" value="1"/>
</dbReference>
<feature type="compositionally biased region" description="Polar residues" evidence="1">
    <location>
        <begin position="231"/>
        <end position="244"/>
    </location>
</feature>
<dbReference type="PANTHER" id="PTHR38788:SF3">
    <property type="entry name" value="CLR5 DOMAIN-CONTAINING PROTEIN"/>
    <property type="match status" value="1"/>
</dbReference>
<gene>
    <name evidence="3" type="ORF">PoMZ_09766</name>
</gene>
<evidence type="ECO:0000313" key="4">
    <source>
        <dbReference type="Proteomes" id="UP000294847"/>
    </source>
</evidence>
<name>A0A4V1C4U2_PYROR</name>
<dbReference type="Proteomes" id="UP000294847">
    <property type="component" value="Chromosome 1"/>
</dbReference>
<proteinExistence type="predicted"/>
<feature type="domain" description="Clr5" evidence="2">
    <location>
        <begin position="66"/>
        <end position="118"/>
    </location>
</feature>
<feature type="compositionally biased region" description="Low complexity" evidence="1">
    <location>
        <begin position="186"/>
        <end position="226"/>
    </location>
</feature>
<reference evidence="3 4" key="1">
    <citation type="journal article" date="2019" name="Mol. Biol. Evol.">
        <title>Blast fungal genomes show frequent chromosomal changes, gene gains and losses, and effector gene turnover.</title>
        <authorList>
            <person name="Gomez Luciano L.B."/>
            <person name="Jason Tsai I."/>
            <person name="Chuma I."/>
            <person name="Tosa Y."/>
            <person name="Chen Y.H."/>
            <person name="Li J.Y."/>
            <person name="Li M.Y."/>
            <person name="Jade Lu M.Y."/>
            <person name="Nakayashiki H."/>
            <person name="Li W.H."/>
        </authorList>
    </citation>
    <scope>NUCLEOTIDE SEQUENCE [LARGE SCALE GENOMIC DNA]</scope>
    <source>
        <strain evidence="3">MZ5-1-6</strain>
    </source>
</reference>
<feature type="region of interest" description="Disordered" evidence="1">
    <location>
        <begin position="171"/>
        <end position="252"/>
    </location>
</feature>
<dbReference type="PANTHER" id="PTHR38788">
    <property type="entry name" value="CLR5 DOMAIN-CONTAINING PROTEIN"/>
    <property type="match status" value="1"/>
</dbReference>
<sequence>MQVNHGRPAFYHSLADMTMMPTVAAMAKAGMPSARASHAPMHADERTEHGTSQLNALATPQPWPAQDRWAELRPIITRLYREENKTLKDTMEIMEREHNFSATARMYKTRIKNWGLDKKFKAKEVLVMLQAQKEREGDNKETEFVVRGHKVDQRRMKRYLQRNKIVLDRFKEGDLPPDDTATTFKSSVSGSPEGGSPESRCSAGSTGTGRLSRGRRSSGVVVHVRTPSPEPVSSSWQCVTTEPNSPRPTLGLPGPVIDAERLLHAVRSYIGGSFAAGTWFYDAFGRIQSRKGGTADSLLLDTWTRLEVVASGMATKQDVKVFGTLNPAFESLQEIVREEAPLLISRMLRLSRKLELLQNRQLWAVLVEYIGEQTLRILGPTHVMNIIWQQFRDMDVGTDEEVLDRAFMLIVAEFDRCCPSATNFGVLEAYRDHFDTVSSPSRRRNLEAQELSLRQTLALMPAHASGTPPLQGLLLRMRITSSLVACERGEYARAENILFDTSFAEFGCLGPWAVASQHAALGHILVAKKDWVRAEQAFLAAVAQVEGATGYQNESCCERMLANLERLYTSTGRYHDATEMRDRRLRRLLQQSQQLGLSRGLPFQAEREIMPYSVVKLESLDKL</sequence>
<accession>A0A4V1C4U2</accession>
<evidence type="ECO:0000259" key="2">
    <source>
        <dbReference type="Pfam" id="PF14420"/>
    </source>
</evidence>